<evidence type="ECO:0000313" key="2">
    <source>
        <dbReference type="EMBL" id="JAB66983.1"/>
    </source>
</evidence>
<dbReference type="AlphaFoldDB" id="V5H2D4"/>
<sequence>GTESGEDQRSGLIAEVQNALDKLSASLRSDATDITPERRCSLLQLVTKLQAGLSSTTPKLERRQSSGPGRFNKRKQRQNRHTVGVSSEELADARRLMEEISLRDITPSQSQTKVTVLQKQNSEGSVTSNSSSFNKFGNKVPVKNATAKPFSSSNSNISNTSSSVQTPTDPTESFELIFNEESGQYESPKEKKPVYAVTKTSSKSSVDNEPLKPSPLSQNTSAEEVSIKSVHKAVQQAAARKKGTSESAQESETEDDTSTVTAPKEEVSETPPPSPLLENPIYTQPVETVDSSKTYEERCRRFNTPSKKLKMKRANTV</sequence>
<feature type="compositionally biased region" description="Basic residues" evidence="1">
    <location>
        <begin position="71"/>
        <end position="80"/>
    </location>
</feature>
<feature type="non-terminal residue" evidence="2">
    <location>
        <position position="1"/>
    </location>
</feature>
<dbReference type="EMBL" id="GALX01001483">
    <property type="protein sequence ID" value="JAB66983.1"/>
    <property type="molecule type" value="Transcribed_RNA"/>
</dbReference>
<reference evidence="2" key="1">
    <citation type="submission" date="2013-07" db="EMBL/GenBank/DDBJ databases">
        <title>Midgut Transcriptome Profiling of Anoplphora glabripennis, a Lignocellulose Degrading, Wood-Boring Cerambycid.</title>
        <authorList>
            <person name="Scully E.D."/>
            <person name="Hoover K."/>
            <person name="Carlson J.E."/>
            <person name="Tien M."/>
            <person name="Geib S.M."/>
        </authorList>
    </citation>
    <scope>NUCLEOTIDE SEQUENCE</scope>
</reference>
<name>V5H2D4_ANOGL</name>
<feature type="compositionally biased region" description="Low complexity" evidence="1">
    <location>
        <begin position="151"/>
        <end position="163"/>
    </location>
</feature>
<accession>V5H2D4</accession>
<proteinExistence type="predicted"/>
<feature type="compositionally biased region" description="Polar residues" evidence="1">
    <location>
        <begin position="198"/>
        <end position="207"/>
    </location>
</feature>
<protein>
    <submittedName>
        <fullName evidence="2">Uncharacterized protein</fullName>
    </submittedName>
</protein>
<feature type="compositionally biased region" description="Low complexity" evidence="1">
    <location>
        <begin position="121"/>
        <end position="139"/>
    </location>
</feature>
<feature type="non-terminal residue" evidence="2">
    <location>
        <position position="317"/>
    </location>
</feature>
<feature type="region of interest" description="Disordered" evidence="1">
    <location>
        <begin position="53"/>
        <end position="88"/>
    </location>
</feature>
<feature type="compositionally biased region" description="Polar residues" evidence="1">
    <location>
        <begin position="281"/>
        <end position="292"/>
    </location>
</feature>
<evidence type="ECO:0000256" key="1">
    <source>
        <dbReference type="SAM" id="MobiDB-lite"/>
    </source>
</evidence>
<organism evidence="2">
    <name type="scientific">Anoplophora glabripennis</name>
    <name type="common">Asian longhorn beetle</name>
    <name type="synonym">Anoplophora nobilis</name>
    <dbReference type="NCBI Taxonomy" id="217634"/>
    <lineage>
        <taxon>Eukaryota</taxon>
        <taxon>Metazoa</taxon>
        <taxon>Ecdysozoa</taxon>
        <taxon>Arthropoda</taxon>
        <taxon>Hexapoda</taxon>
        <taxon>Insecta</taxon>
        <taxon>Pterygota</taxon>
        <taxon>Neoptera</taxon>
        <taxon>Endopterygota</taxon>
        <taxon>Coleoptera</taxon>
        <taxon>Polyphaga</taxon>
        <taxon>Cucujiformia</taxon>
        <taxon>Chrysomeloidea</taxon>
        <taxon>Cerambycidae</taxon>
        <taxon>Lamiinae</taxon>
        <taxon>Lamiini</taxon>
        <taxon>Anoplophora</taxon>
    </lineage>
</organism>
<feature type="compositionally biased region" description="Polar residues" evidence="1">
    <location>
        <begin position="106"/>
        <end position="120"/>
    </location>
</feature>
<feature type="region of interest" description="Disordered" evidence="1">
    <location>
        <begin position="103"/>
        <end position="317"/>
    </location>
</feature>
<feature type="compositionally biased region" description="Basic residues" evidence="1">
    <location>
        <begin position="307"/>
        <end position="317"/>
    </location>
</feature>